<dbReference type="PANTHER" id="PTHR37984:SF5">
    <property type="entry name" value="PROTEIN NYNRIN-LIKE"/>
    <property type="match status" value="1"/>
</dbReference>
<dbReference type="GO" id="GO:0003824">
    <property type="term" value="F:catalytic activity"/>
    <property type="evidence" value="ECO:0007669"/>
    <property type="project" value="UniProtKB-KW"/>
</dbReference>
<evidence type="ECO:0000259" key="2">
    <source>
        <dbReference type="Pfam" id="PF17919"/>
    </source>
</evidence>
<dbReference type="FunFam" id="3.30.70.270:FF:000020">
    <property type="entry name" value="Transposon Tf2-6 polyprotein-like Protein"/>
    <property type="match status" value="1"/>
</dbReference>
<proteinExistence type="predicted"/>
<dbReference type="PANTHER" id="PTHR37984">
    <property type="entry name" value="PROTEIN CBG26694"/>
    <property type="match status" value="1"/>
</dbReference>
<dbReference type="Pfam" id="PF17919">
    <property type="entry name" value="RT_RNaseH_2"/>
    <property type="match status" value="1"/>
</dbReference>
<dbReference type="Proteomes" id="UP000257109">
    <property type="component" value="Unassembled WGS sequence"/>
</dbReference>
<keyword evidence="1" id="KW-0511">Multifunctional enzyme</keyword>
<dbReference type="InterPro" id="IPR041577">
    <property type="entry name" value="RT_RNaseH_2"/>
</dbReference>
<evidence type="ECO:0000256" key="1">
    <source>
        <dbReference type="ARBA" id="ARBA00023268"/>
    </source>
</evidence>
<dbReference type="EMBL" id="QJKJ01011011">
    <property type="protein sequence ID" value="RDX72205.1"/>
    <property type="molecule type" value="Genomic_DNA"/>
</dbReference>
<evidence type="ECO:0000313" key="4">
    <source>
        <dbReference type="Proteomes" id="UP000257109"/>
    </source>
</evidence>
<name>A0A371F1M9_MUCPR</name>
<keyword evidence="4" id="KW-1185">Reference proteome</keyword>
<dbReference type="SUPFAM" id="SSF56672">
    <property type="entry name" value="DNA/RNA polymerases"/>
    <property type="match status" value="1"/>
</dbReference>
<dbReference type="InterPro" id="IPR043502">
    <property type="entry name" value="DNA/RNA_pol_sf"/>
</dbReference>
<dbReference type="AlphaFoldDB" id="A0A371F1M9"/>
<sequence length="408" mass="46600">MRYLSMIELLIRPRQNSKVQANFNRIKILANHSTRMRQIESGVQGGVSRIRRTLNASPTTIRGLTTKNSRPRIKDIHYTLDGQRAILHPINSYSYTSDGRQAILHPINDIPYISDDRHAILAPQTGRLMLCGLDGLLRESHITPILVSLDMIPKGKMPNKGQALVKQLAQDSTIFTFPIACISCYDVLLLDSFGELVGAGIEKRGHLPHTDFQKEVKIYVNDMIAKSKTLGQHINDLCKLFERPQKYQPRLNPTKCTFGVRTGKLLRFIVNKRGIELDLDKVKAIRNISALKTKTEVSGFLGRVNYIARFISQLMATCRMIFKLLRKNQKIEWNQECQEAFEKVKQYLESPPFLVPMIPSKPLILYLTVLKESIGGILGQQDDFGKEQVIYYLNKKFTECEQRYPALE</sequence>
<comment type="caution">
    <text evidence="3">The sequence shown here is derived from an EMBL/GenBank/DDBJ whole genome shotgun (WGS) entry which is preliminary data.</text>
</comment>
<dbReference type="Gene3D" id="3.30.70.270">
    <property type="match status" value="2"/>
</dbReference>
<evidence type="ECO:0000313" key="3">
    <source>
        <dbReference type="EMBL" id="RDX72205.1"/>
    </source>
</evidence>
<dbReference type="InterPro" id="IPR043128">
    <property type="entry name" value="Rev_trsase/Diguanyl_cyclase"/>
</dbReference>
<feature type="domain" description="Reverse transcriptase/retrotransposon-derived protein RNase H-like" evidence="2">
    <location>
        <begin position="333"/>
        <end position="408"/>
    </location>
</feature>
<protein>
    <submittedName>
        <fullName evidence="3">Retrovirus-related Pol polyprotein</fullName>
    </submittedName>
</protein>
<feature type="non-terminal residue" evidence="3">
    <location>
        <position position="1"/>
    </location>
</feature>
<gene>
    <name evidence="3" type="primary">POL</name>
    <name evidence="3" type="ORF">CR513_48340</name>
</gene>
<reference evidence="3" key="1">
    <citation type="submission" date="2018-05" db="EMBL/GenBank/DDBJ databases">
        <title>Draft genome of Mucuna pruriens seed.</title>
        <authorList>
            <person name="Nnadi N.E."/>
            <person name="Vos R."/>
            <person name="Hasami M.H."/>
            <person name="Devisetty U.K."/>
            <person name="Aguiy J.C."/>
        </authorList>
    </citation>
    <scope>NUCLEOTIDE SEQUENCE [LARGE SCALE GENOMIC DNA]</scope>
    <source>
        <strain evidence="3">JCA_2017</strain>
    </source>
</reference>
<dbReference type="InterPro" id="IPR050951">
    <property type="entry name" value="Retrovirus_Pol_polyprotein"/>
</dbReference>
<dbReference type="OrthoDB" id="101614at2759"/>
<organism evidence="3 4">
    <name type="scientific">Mucuna pruriens</name>
    <name type="common">Velvet bean</name>
    <name type="synonym">Dolichos pruriens</name>
    <dbReference type="NCBI Taxonomy" id="157652"/>
    <lineage>
        <taxon>Eukaryota</taxon>
        <taxon>Viridiplantae</taxon>
        <taxon>Streptophyta</taxon>
        <taxon>Embryophyta</taxon>
        <taxon>Tracheophyta</taxon>
        <taxon>Spermatophyta</taxon>
        <taxon>Magnoliopsida</taxon>
        <taxon>eudicotyledons</taxon>
        <taxon>Gunneridae</taxon>
        <taxon>Pentapetalae</taxon>
        <taxon>rosids</taxon>
        <taxon>fabids</taxon>
        <taxon>Fabales</taxon>
        <taxon>Fabaceae</taxon>
        <taxon>Papilionoideae</taxon>
        <taxon>50 kb inversion clade</taxon>
        <taxon>NPAAA clade</taxon>
        <taxon>indigoferoid/millettioid clade</taxon>
        <taxon>Phaseoleae</taxon>
        <taxon>Mucuna</taxon>
    </lineage>
</organism>
<accession>A0A371F1M9</accession>